<organism evidence="2 3">
    <name type="scientific">Cyprinus carpio carpio</name>
    <dbReference type="NCBI Taxonomy" id="630221"/>
    <lineage>
        <taxon>Eukaryota</taxon>
        <taxon>Metazoa</taxon>
        <taxon>Chordata</taxon>
        <taxon>Craniata</taxon>
        <taxon>Vertebrata</taxon>
        <taxon>Euteleostomi</taxon>
        <taxon>Actinopterygii</taxon>
        <taxon>Neopterygii</taxon>
        <taxon>Teleostei</taxon>
        <taxon>Ostariophysi</taxon>
        <taxon>Cypriniformes</taxon>
        <taxon>Cyprinidae</taxon>
        <taxon>Cyprininae</taxon>
        <taxon>Cyprinus</taxon>
    </lineage>
</organism>
<dbReference type="PANTHER" id="PTHR31635:SF196">
    <property type="entry name" value="REVERSE TRANSCRIPTASE DOMAIN-CONTAINING PROTEIN-RELATED"/>
    <property type="match status" value="1"/>
</dbReference>
<keyword evidence="3" id="KW-1185">Reference proteome</keyword>
<dbReference type="PANTHER" id="PTHR31635">
    <property type="entry name" value="REVERSE TRANSCRIPTASE DOMAIN-CONTAINING PROTEIN-RELATED"/>
    <property type="match status" value="1"/>
</dbReference>
<evidence type="ECO:0000313" key="2">
    <source>
        <dbReference type="Ensembl" id="ENSCCRP00000139590.1"/>
    </source>
</evidence>
<name>A0A9J8AE59_CYPCA</name>
<protein>
    <recommendedName>
        <fullName evidence="1">Reverse transcriptase domain-containing protein</fullName>
    </recommendedName>
</protein>
<dbReference type="OMA" id="SDACNRC"/>
<dbReference type="Pfam" id="PF00078">
    <property type="entry name" value="RVT_1"/>
    <property type="match status" value="1"/>
</dbReference>
<dbReference type="AlphaFoldDB" id="A0A9J8AE59"/>
<dbReference type="GeneTree" id="ENSGT00940000164735"/>
<dbReference type="Ensembl" id="ENSCCRT00000167976.1">
    <property type="protein sequence ID" value="ENSCCRP00000139590.1"/>
    <property type="gene ID" value="ENSCCRG00000063941.1"/>
</dbReference>
<proteinExistence type="predicted"/>
<reference evidence="2" key="1">
    <citation type="submission" date="2025-08" db="UniProtKB">
        <authorList>
            <consortium name="Ensembl"/>
        </authorList>
    </citation>
    <scope>IDENTIFICATION</scope>
</reference>
<dbReference type="CDD" id="cd01650">
    <property type="entry name" value="RT_nLTR_like"/>
    <property type="match status" value="1"/>
</dbReference>
<feature type="domain" description="Reverse transcriptase" evidence="1">
    <location>
        <begin position="48"/>
        <end position="319"/>
    </location>
</feature>
<reference evidence="2" key="2">
    <citation type="submission" date="2025-09" db="UniProtKB">
        <authorList>
            <consortium name="Ensembl"/>
        </authorList>
    </citation>
    <scope>IDENTIFICATION</scope>
</reference>
<evidence type="ECO:0000259" key="1">
    <source>
        <dbReference type="PROSITE" id="PS50878"/>
    </source>
</evidence>
<sequence length="813" mass="93060">MGFYNFSKKEAINSMQNKKSPGPDGFTVEFYKAYSTLLVPILVRMYNNSFQQGQLPPTLYMASISLLLKKDKVPTSCGNYRPISLLNVDYKILAKILSLRLQNVMPSIISLDQTGFTLDRHSFFNTWRLLDIIFSPSSNTPEVIVSLDAEKAFDRVEWEYLFFVLGKFGFDPKLISWIRLLYAFPSASVYTNGVRSPPFLLQRGTRQGCPLSPLLFNIAIEPLAIWLRSHDAFQGITRHGLVHKLSLYADDLLLYVSDPIASLPIILSVLEQFGRLSGYKLNLKKSELFFVNQLDKSLPHSSFPFKLALDGFKYLGIFITGSFKDLFFKNFTPLLEKCKSDIARWSSLSLSEIGRANLIKMVILPKFLYLFQHLPVYINKSFFSNLDQQLNGFLWNNKPARIRKSVLQLPKSEGGLALPNFRYYYWACNIHKLLYWVGLKSSASNPPWVHVEISSSRYLLSNICSQLSPGVHKISSNPIVINTIKIWHQFRKQFGLHRASIHMPISNNHLFSPSLSDKFFHIWAAKGLSTLNDLYENEVFSSFSSLSAKFNLPNSHLFRFFQVRHFIQKLFPHFPNRPPESEIDSILTFNSGQRRLISTIYSKIISLTPSPIESLKITWKHDLGIDISNDQWKNILSLVHSSSICARHALIQCKVLHRAHFTNARLAKLFPNRSDACNRCRQSPADHLHMFWSCPVLSDYWSDIFRTLSQALNYTIVPNSLTVLFGLSPISCIPATAHCVIAFTTLLARRAILLKWKHASPPSHDDWIREVLQCIHLEKIRHSLKGSLRLFHKTWSPVLTTIEGLIGMSRPPD</sequence>
<dbReference type="PROSITE" id="PS50878">
    <property type="entry name" value="RT_POL"/>
    <property type="match status" value="1"/>
</dbReference>
<dbReference type="InterPro" id="IPR000477">
    <property type="entry name" value="RT_dom"/>
</dbReference>
<dbReference type="InterPro" id="IPR043502">
    <property type="entry name" value="DNA/RNA_pol_sf"/>
</dbReference>
<evidence type="ECO:0000313" key="3">
    <source>
        <dbReference type="Proteomes" id="UP001108240"/>
    </source>
</evidence>
<accession>A0A9J8AE59</accession>
<dbReference type="SUPFAM" id="SSF56672">
    <property type="entry name" value="DNA/RNA polymerases"/>
    <property type="match status" value="1"/>
</dbReference>
<dbReference type="Proteomes" id="UP001108240">
    <property type="component" value="Unplaced"/>
</dbReference>